<reference evidence="2 3" key="1">
    <citation type="submission" date="2019-12" db="EMBL/GenBank/DDBJ databases">
        <title>Nocardia macrotermitis sp. nov. and Nocardia aurantia sp. nov., isolated from the gut of the fungus growing-termite Macrotermes natalensis.</title>
        <authorList>
            <person name="Christine B."/>
            <person name="Rene B."/>
        </authorList>
    </citation>
    <scope>NUCLEOTIDE SEQUENCE [LARGE SCALE GENOMIC DNA]</scope>
    <source>
        <strain evidence="2 3">DSM 102126</strain>
    </source>
</reference>
<dbReference type="Gene3D" id="3.40.630.30">
    <property type="match status" value="1"/>
</dbReference>
<dbReference type="EMBL" id="WUTW01000004">
    <property type="protein sequence ID" value="MXQ66264.1"/>
    <property type="molecule type" value="Genomic_DNA"/>
</dbReference>
<dbReference type="AlphaFoldDB" id="A0A6I4WGY0"/>
<keyword evidence="3" id="KW-1185">Reference proteome</keyword>
<accession>A0A6I4WGY0</accession>
<organism evidence="2 3">
    <name type="scientific">Actinomadura rayongensis</name>
    <dbReference type="NCBI Taxonomy" id="1429076"/>
    <lineage>
        <taxon>Bacteria</taxon>
        <taxon>Bacillati</taxon>
        <taxon>Actinomycetota</taxon>
        <taxon>Actinomycetes</taxon>
        <taxon>Streptosporangiales</taxon>
        <taxon>Thermomonosporaceae</taxon>
        <taxon>Actinomadura</taxon>
    </lineage>
</organism>
<dbReference type="InterPro" id="IPR000182">
    <property type="entry name" value="GNAT_dom"/>
</dbReference>
<dbReference type="Proteomes" id="UP000431901">
    <property type="component" value="Unassembled WGS sequence"/>
</dbReference>
<proteinExistence type="predicted"/>
<protein>
    <recommendedName>
        <fullName evidence="1">N-acetyltransferase domain-containing protein</fullName>
    </recommendedName>
</protein>
<gene>
    <name evidence="2" type="ORF">GQ466_19800</name>
</gene>
<feature type="domain" description="N-acetyltransferase" evidence="1">
    <location>
        <begin position="110"/>
        <end position="270"/>
    </location>
</feature>
<sequence>MTVMLDDVLSRFDAADVHHLPGGHVVVAGEYVEPMQRIPSCLVDYVSPELAAAPDAADVLVAWAKEAFPAAKMLLVRLTDEDASLLGFEDYLFYMMLTKPPTPHADETPIDVRPARPEDLEFVGSFLVEAFDDGLEMRLLPAEEDAGTKQARTVLKDPDARSFVASCDGENIGHATLLVNQADQVTGQEFVELLDFLVERKHPMRYPAESALVTHTWKYAQDLGLPVLSHIVVREKTCHCAGVELMILDRLYTRGWEFSHKYQRYMFPAS</sequence>
<dbReference type="SUPFAM" id="SSF55729">
    <property type="entry name" value="Acyl-CoA N-acyltransferases (Nat)"/>
    <property type="match status" value="1"/>
</dbReference>
<dbReference type="InterPro" id="IPR016181">
    <property type="entry name" value="Acyl_CoA_acyltransferase"/>
</dbReference>
<dbReference type="OrthoDB" id="4097864at2"/>
<name>A0A6I4WGY0_9ACTN</name>
<comment type="caution">
    <text evidence="2">The sequence shown here is derived from an EMBL/GenBank/DDBJ whole genome shotgun (WGS) entry which is preliminary data.</text>
</comment>
<evidence type="ECO:0000313" key="3">
    <source>
        <dbReference type="Proteomes" id="UP000431901"/>
    </source>
</evidence>
<dbReference type="GO" id="GO:0016747">
    <property type="term" value="F:acyltransferase activity, transferring groups other than amino-acyl groups"/>
    <property type="evidence" value="ECO:0007669"/>
    <property type="project" value="InterPro"/>
</dbReference>
<evidence type="ECO:0000313" key="2">
    <source>
        <dbReference type="EMBL" id="MXQ66264.1"/>
    </source>
</evidence>
<evidence type="ECO:0000259" key="1">
    <source>
        <dbReference type="PROSITE" id="PS51186"/>
    </source>
</evidence>
<dbReference type="RefSeq" id="WP_161104475.1">
    <property type="nucleotide sequence ID" value="NZ_JBHLYI010000007.1"/>
</dbReference>
<dbReference type="PROSITE" id="PS51186">
    <property type="entry name" value="GNAT"/>
    <property type="match status" value="1"/>
</dbReference>